<evidence type="ECO:0000259" key="3">
    <source>
        <dbReference type="PROSITE" id="PS51186"/>
    </source>
</evidence>
<dbReference type="Gene3D" id="3.40.630.30">
    <property type="match status" value="1"/>
</dbReference>
<gene>
    <name evidence="4" type="ORF">CT690_20265</name>
</gene>
<dbReference type="PANTHER" id="PTHR43877">
    <property type="entry name" value="AMINOALKYLPHOSPHONATE N-ACETYLTRANSFERASE-RELATED-RELATED"/>
    <property type="match status" value="1"/>
</dbReference>
<dbReference type="GO" id="GO:0016747">
    <property type="term" value="F:acyltransferase activity, transferring groups other than amino-acyl groups"/>
    <property type="evidence" value="ECO:0007669"/>
    <property type="project" value="InterPro"/>
</dbReference>
<evidence type="ECO:0000256" key="1">
    <source>
        <dbReference type="ARBA" id="ARBA00022679"/>
    </source>
</evidence>
<dbReference type="InterPro" id="IPR000182">
    <property type="entry name" value="GNAT_dom"/>
</dbReference>
<reference evidence="4 5" key="1">
    <citation type="submission" date="2017-11" db="EMBL/GenBank/DDBJ databases">
        <title>Genome sequence of the oocydin A producing rhizobacterium Serratia plymuthica 4Rx5.</title>
        <authorList>
            <person name="Matilla M.A."/>
            <person name="Udaondo Z."/>
            <person name="Salmond G.P.C."/>
        </authorList>
    </citation>
    <scope>NUCLEOTIDE SEQUENCE [LARGE SCALE GENOMIC DNA]</scope>
    <source>
        <strain evidence="4 5">4Rx5</strain>
    </source>
</reference>
<accession>A0A318NY85</accession>
<proteinExistence type="predicted"/>
<dbReference type="CDD" id="cd04301">
    <property type="entry name" value="NAT_SF"/>
    <property type="match status" value="1"/>
</dbReference>
<dbReference type="EMBL" id="PESE01000007">
    <property type="protein sequence ID" value="PYD37242.1"/>
    <property type="molecule type" value="Genomic_DNA"/>
</dbReference>
<evidence type="ECO:0000256" key="2">
    <source>
        <dbReference type="ARBA" id="ARBA00023315"/>
    </source>
</evidence>
<dbReference type="PANTHER" id="PTHR43877:SF2">
    <property type="entry name" value="AMINOALKYLPHOSPHONATE N-ACETYLTRANSFERASE-RELATED"/>
    <property type="match status" value="1"/>
</dbReference>
<dbReference type="SUPFAM" id="SSF55729">
    <property type="entry name" value="Acyl-CoA N-acyltransferases (Nat)"/>
    <property type="match status" value="1"/>
</dbReference>
<dbReference type="Proteomes" id="UP000248196">
    <property type="component" value="Unassembled WGS sequence"/>
</dbReference>
<dbReference type="AlphaFoldDB" id="A0A318NY85"/>
<organism evidence="4 5">
    <name type="scientific">Serratia plymuthica</name>
    <dbReference type="NCBI Taxonomy" id="82996"/>
    <lineage>
        <taxon>Bacteria</taxon>
        <taxon>Pseudomonadati</taxon>
        <taxon>Pseudomonadota</taxon>
        <taxon>Gammaproteobacteria</taxon>
        <taxon>Enterobacterales</taxon>
        <taxon>Yersiniaceae</taxon>
        <taxon>Serratia</taxon>
    </lineage>
</organism>
<evidence type="ECO:0000313" key="5">
    <source>
        <dbReference type="Proteomes" id="UP000248196"/>
    </source>
</evidence>
<comment type="caution">
    <text evidence="4">The sequence shown here is derived from an EMBL/GenBank/DDBJ whole genome shotgun (WGS) entry which is preliminary data.</text>
</comment>
<dbReference type="RefSeq" id="WP_020439594.1">
    <property type="nucleotide sequence ID" value="NZ_CP068096.1"/>
</dbReference>
<evidence type="ECO:0000313" key="4">
    <source>
        <dbReference type="EMBL" id="PYD37242.1"/>
    </source>
</evidence>
<name>A0A318NY85_SERPL</name>
<dbReference type="InterPro" id="IPR016181">
    <property type="entry name" value="Acyl_CoA_acyltransferase"/>
</dbReference>
<feature type="domain" description="N-acetyltransferase" evidence="3">
    <location>
        <begin position="9"/>
        <end position="156"/>
    </location>
</feature>
<dbReference type="Pfam" id="PF00583">
    <property type="entry name" value="Acetyltransf_1"/>
    <property type="match status" value="1"/>
</dbReference>
<sequence length="167" mass="18850">MSKSLDVTIWVRRAEENEAELVREIVHAAYSKWISVIGREPTPMTADFNKAIREHDIDLAIVEGEVVGLIEIWPQADHIWIENVAVHPHRQGIGICRTLLAHVESKAAQAELGEIRLQTNEAFEANIALYAALGYEIDRHEPFNGGTTVFMRKNCSGYYNCPDTRIP</sequence>
<protein>
    <submittedName>
        <fullName evidence="4">N-acetyltransferase</fullName>
    </submittedName>
</protein>
<keyword evidence="2" id="KW-0012">Acyltransferase</keyword>
<dbReference type="PROSITE" id="PS51186">
    <property type="entry name" value="GNAT"/>
    <property type="match status" value="1"/>
</dbReference>
<keyword evidence="1 4" id="KW-0808">Transferase</keyword>
<dbReference type="OrthoDB" id="572496at2"/>
<dbReference type="InterPro" id="IPR050832">
    <property type="entry name" value="Bact_Acetyltransf"/>
</dbReference>